<dbReference type="PANTHER" id="PTHR20982">
    <property type="entry name" value="RIBOSOME RECYCLING FACTOR"/>
    <property type="match status" value="1"/>
</dbReference>
<dbReference type="EMBL" id="AWXV01000002">
    <property type="protein sequence ID" value="KIE64051.1"/>
    <property type="molecule type" value="Genomic_DNA"/>
</dbReference>
<accession>A0A0C1S9S8</accession>
<dbReference type="AlphaFoldDB" id="A0A0C1S9S8"/>
<protein>
    <submittedName>
        <fullName evidence="5">Ribosome recycling factor</fullName>
    </submittedName>
</protein>
<dbReference type="Pfam" id="PF01765">
    <property type="entry name" value="RRF"/>
    <property type="match status" value="1"/>
</dbReference>
<proteinExistence type="inferred from homology"/>
<name>A0A0C1S9S8_9ENTR</name>
<dbReference type="NCBIfam" id="TIGR00496">
    <property type="entry name" value="frr"/>
    <property type="match status" value="1"/>
</dbReference>
<dbReference type="InterPro" id="IPR036191">
    <property type="entry name" value="RRF_sf"/>
</dbReference>
<evidence type="ECO:0000259" key="4">
    <source>
        <dbReference type="Pfam" id="PF01765"/>
    </source>
</evidence>
<dbReference type="Gene3D" id="1.10.132.20">
    <property type="entry name" value="Ribosome-recycling factor"/>
    <property type="match status" value="1"/>
</dbReference>
<sequence>MINSLKVEFEKDMKQIICSFIKQINKVRSERVHPSILEDVSIFCYGSVMPLNRIASISSLNNTTLSVTVFDHSLIRSVREEFLKLKLDCEMFLSGNIIKLIFPAVTEERRRNSIKIIRKIAENEKILIRNIRKDVKNKIKSLNKSKEINEDDSKFIRCEIQHLTDKFIKEIDKILKEKEDKLLLF</sequence>
<keyword evidence="2" id="KW-0963">Cytoplasm</keyword>
<dbReference type="Proteomes" id="UP000054529">
    <property type="component" value="Unassembled WGS sequence"/>
</dbReference>
<keyword evidence="3" id="KW-0648">Protein biosynthesis</keyword>
<organism evidence="5 6">
    <name type="scientific">Candidatus Riesia pediculischaeffi PTSU</name>
    <dbReference type="NCBI Taxonomy" id="1401651"/>
    <lineage>
        <taxon>Bacteria</taxon>
        <taxon>Pseudomonadati</taxon>
        <taxon>Pseudomonadota</taxon>
        <taxon>Gammaproteobacteria</taxon>
        <taxon>Enterobacterales</taxon>
        <taxon>Enterobacteriaceae</taxon>
        <taxon>Candidatus Riesia</taxon>
    </lineage>
</organism>
<evidence type="ECO:0000313" key="6">
    <source>
        <dbReference type="Proteomes" id="UP000054529"/>
    </source>
</evidence>
<reference evidence="5 6" key="1">
    <citation type="journal article" date="2014" name="G3 (Bethesda)">
        <title>Genome sequence of Candidatus Riesia pediculischaeffi, endosymbiont of chimpanzee lice, and genomic comparison of recently acquired endosymbionts from human and chimpanzee lice.</title>
        <authorList>
            <person name="Boyd B.M."/>
            <person name="Allen J.M."/>
            <person name="de Crecy-Lagard V."/>
            <person name="Reed D.L."/>
        </authorList>
    </citation>
    <scope>NUCLEOTIDE SEQUENCE [LARGE SCALE GENOMIC DNA]</scope>
    <source>
        <strain evidence="5 6">PTSU</strain>
    </source>
</reference>
<dbReference type="HOGENOM" id="CLU_073981_2_1_6"/>
<dbReference type="FunFam" id="1.10.132.20:FF:000001">
    <property type="entry name" value="Ribosome-recycling factor"/>
    <property type="match status" value="1"/>
</dbReference>
<evidence type="ECO:0000256" key="2">
    <source>
        <dbReference type="ARBA" id="ARBA00022490"/>
    </source>
</evidence>
<evidence type="ECO:0000313" key="5">
    <source>
        <dbReference type="EMBL" id="KIE64051.1"/>
    </source>
</evidence>
<feature type="domain" description="Ribosome recycling factor" evidence="4">
    <location>
        <begin position="22"/>
        <end position="183"/>
    </location>
</feature>
<dbReference type="PANTHER" id="PTHR20982:SF3">
    <property type="entry name" value="MITOCHONDRIAL RIBOSOME RECYCLING FACTOR PSEUDO 1"/>
    <property type="match status" value="1"/>
</dbReference>
<comment type="similarity">
    <text evidence="1">Belongs to the RRF family.</text>
</comment>
<dbReference type="RefSeq" id="WP_039719464.1">
    <property type="nucleotide sequence ID" value="NZ_AWXV01000002.1"/>
</dbReference>
<gene>
    <name evidence="5" type="ORF">P689_11922</name>
</gene>
<evidence type="ECO:0000256" key="3">
    <source>
        <dbReference type="ARBA" id="ARBA00022917"/>
    </source>
</evidence>
<dbReference type="GO" id="GO:0006412">
    <property type="term" value="P:translation"/>
    <property type="evidence" value="ECO:0007669"/>
    <property type="project" value="UniProtKB-KW"/>
</dbReference>
<dbReference type="InterPro" id="IPR023584">
    <property type="entry name" value="Ribosome_recyc_fac_dom"/>
</dbReference>
<dbReference type="SUPFAM" id="SSF55194">
    <property type="entry name" value="Ribosome recycling factor, RRF"/>
    <property type="match status" value="1"/>
</dbReference>
<dbReference type="GO" id="GO:0043023">
    <property type="term" value="F:ribosomal large subunit binding"/>
    <property type="evidence" value="ECO:0007669"/>
    <property type="project" value="TreeGrafter"/>
</dbReference>
<evidence type="ECO:0000256" key="1">
    <source>
        <dbReference type="ARBA" id="ARBA00005912"/>
    </source>
</evidence>
<comment type="caution">
    <text evidence="5">The sequence shown here is derived from an EMBL/GenBank/DDBJ whole genome shotgun (WGS) entry which is preliminary data.</text>
</comment>
<dbReference type="InterPro" id="IPR002661">
    <property type="entry name" value="Ribosome_recyc_fac"/>
</dbReference>
<dbReference type="Gene3D" id="3.30.1360.40">
    <property type="match status" value="1"/>
</dbReference>